<organism evidence="2 3">
    <name type="scientific">Aliivibrio sifiae</name>
    <dbReference type="NCBI Taxonomy" id="566293"/>
    <lineage>
        <taxon>Bacteria</taxon>
        <taxon>Pseudomonadati</taxon>
        <taxon>Pseudomonadota</taxon>
        <taxon>Gammaproteobacteria</taxon>
        <taxon>Vibrionales</taxon>
        <taxon>Vibrionaceae</taxon>
        <taxon>Aliivibrio</taxon>
    </lineage>
</organism>
<feature type="transmembrane region" description="Helical" evidence="1">
    <location>
        <begin position="58"/>
        <end position="77"/>
    </location>
</feature>
<evidence type="ECO:0000313" key="3">
    <source>
        <dbReference type="Proteomes" id="UP000239263"/>
    </source>
</evidence>
<gene>
    <name evidence="2" type="ORF">BTO22_06300</name>
</gene>
<comment type="caution">
    <text evidence="2">The sequence shown here is derived from an EMBL/GenBank/DDBJ whole genome shotgun (WGS) entry which is preliminary data.</text>
</comment>
<accession>A0A2S7XFJ5</accession>
<dbReference type="RefSeq" id="WP_146107518.1">
    <property type="nucleotide sequence ID" value="NZ_CAWNRT010000001.1"/>
</dbReference>
<keyword evidence="1" id="KW-0812">Transmembrane</keyword>
<evidence type="ECO:0000313" key="2">
    <source>
        <dbReference type="EMBL" id="PQJ90144.1"/>
    </source>
</evidence>
<dbReference type="Proteomes" id="UP000239263">
    <property type="component" value="Unassembled WGS sequence"/>
</dbReference>
<evidence type="ECO:0000256" key="1">
    <source>
        <dbReference type="SAM" id="Phobius"/>
    </source>
</evidence>
<protein>
    <submittedName>
        <fullName evidence="2">Uncharacterized protein</fullName>
    </submittedName>
</protein>
<dbReference type="OrthoDB" id="6659017at2"/>
<name>A0A2S7XFJ5_9GAMM</name>
<reference evidence="2 3" key="1">
    <citation type="submission" date="2016-12" db="EMBL/GenBank/DDBJ databases">
        <title>Diversity of luminous bacteria.</title>
        <authorList>
            <person name="Yoshizawa S."/>
            <person name="Kogure K."/>
        </authorList>
    </citation>
    <scope>NUCLEOTIDE SEQUENCE [LARGE SCALE GENOMIC DNA]</scope>
    <source>
        <strain evidence="2 3">ATCC 33715</strain>
    </source>
</reference>
<sequence length="87" mass="9568">MNKATIMGLFTSVLGLIGLIAALSIGSHFPIYRWPYDVFQGIAFSLAFGLGFSDTISYAVTIVLVFLVTVTFFTIGTKLSRFLFSFK</sequence>
<proteinExistence type="predicted"/>
<feature type="transmembrane region" description="Helical" evidence="1">
    <location>
        <begin position="6"/>
        <end position="27"/>
    </location>
</feature>
<keyword evidence="1" id="KW-1133">Transmembrane helix</keyword>
<keyword evidence="1" id="KW-0472">Membrane</keyword>
<dbReference type="EMBL" id="MSCO01000001">
    <property type="protein sequence ID" value="PQJ90144.1"/>
    <property type="molecule type" value="Genomic_DNA"/>
</dbReference>
<dbReference type="AlphaFoldDB" id="A0A2S7XFJ5"/>